<organism evidence="1 2">
    <name type="scientific">Clostridium manihotivorum</name>
    <dbReference type="NCBI Taxonomy" id="2320868"/>
    <lineage>
        <taxon>Bacteria</taxon>
        <taxon>Bacillati</taxon>
        <taxon>Bacillota</taxon>
        <taxon>Clostridia</taxon>
        <taxon>Eubacteriales</taxon>
        <taxon>Clostridiaceae</taxon>
        <taxon>Clostridium</taxon>
    </lineage>
</organism>
<gene>
    <name evidence="1" type="ORF">C1I91_05920</name>
</gene>
<dbReference type="RefSeq" id="WP_128211984.1">
    <property type="nucleotide sequence ID" value="NZ_CP025746.1"/>
</dbReference>
<keyword evidence="2" id="KW-1185">Reference proteome</keyword>
<dbReference type="Proteomes" id="UP000286268">
    <property type="component" value="Chromosome"/>
</dbReference>
<reference evidence="1 2" key="1">
    <citation type="submission" date="2018-01" db="EMBL/GenBank/DDBJ databases">
        <title>Genome Sequencing and Assembly of Anaerobacter polyendosporus strain CT4.</title>
        <authorList>
            <person name="Tachaapaikoon C."/>
            <person name="Sutheeworapong S."/>
            <person name="Jenjaroenpun P."/>
            <person name="Wongsurawat T."/>
            <person name="Nookeaw I."/>
            <person name="Cheawchanlertfa P."/>
            <person name="Kosugi A."/>
            <person name="Cheevadhanarak S."/>
            <person name="Ratanakhanokchai K."/>
        </authorList>
    </citation>
    <scope>NUCLEOTIDE SEQUENCE [LARGE SCALE GENOMIC DNA]</scope>
    <source>
        <strain evidence="1 2">CT4</strain>
    </source>
</reference>
<name>A0A410DQ98_9CLOT</name>
<accession>A0A410DQ98</accession>
<proteinExistence type="predicted"/>
<evidence type="ECO:0000313" key="2">
    <source>
        <dbReference type="Proteomes" id="UP000286268"/>
    </source>
</evidence>
<dbReference type="KEGG" id="cmah:C1I91_05920"/>
<sequence>METAYITDLITTNEGYELVFTEDKKENTHDEIDTYITRLELIELICKSLNMDFEQAVEYEFYLKNLCLNYFLSNIQAGGLSETK</sequence>
<dbReference type="AlphaFoldDB" id="A0A410DQ98"/>
<protein>
    <submittedName>
        <fullName evidence="1">Uncharacterized protein</fullName>
    </submittedName>
</protein>
<dbReference type="EMBL" id="CP025746">
    <property type="protein sequence ID" value="QAA31217.1"/>
    <property type="molecule type" value="Genomic_DNA"/>
</dbReference>
<evidence type="ECO:0000313" key="1">
    <source>
        <dbReference type="EMBL" id="QAA31217.1"/>
    </source>
</evidence>